<comment type="caution">
    <text evidence="2">The sequence shown here is derived from an EMBL/GenBank/DDBJ whole genome shotgun (WGS) entry which is preliminary data.</text>
</comment>
<reference evidence="2 3" key="1">
    <citation type="submission" date="2017-11" db="EMBL/GenBank/DDBJ databases">
        <title>Genomic Encyclopedia of Type Strains, Phase III (KMG-III): the genomes of soil and plant-associated and newly described type strains.</title>
        <authorList>
            <person name="Whitman W."/>
        </authorList>
    </citation>
    <scope>NUCLEOTIDE SEQUENCE [LARGE SCALE GENOMIC DNA]</scope>
    <source>
        <strain evidence="2 3">CGMCC 1.12274</strain>
    </source>
</reference>
<dbReference type="Pfam" id="PF04402">
    <property type="entry name" value="SIMPL"/>
    <property type="match status" value="1"/>
</dbReference>
<proteinExistence type="predicted"/>
<dbReference type="InterPro" id="IPR007497">
    <property type="entry name" value="SIMPL/DUF541"/>
</dbReference>
<protein>
    <recommendedName>
        <fullName evidence="4">Secreted protein</fullName>
    </recommendedName>
</protein>
<evidence type="ECO:0000313" key="3">
    <source>
        <dbReference type="Proteomes" id="UP000232587"/>
    </source>
</evidence>
<dbReference type="PANTHER" id="PTHR34387:SF1">
    <property type="entry name" value="PERIPLASMIC IMMUNOGENIC PROTEIN"/>
    <property type="match status" value="1"/>
</dbReference>
<dbReference type="EMBL" id="PHUF01000002">
    <property type="protein sequence ID" value="PKB25115.1"/>
    <property type="molecule type" value="Genomic_DNA"/>
</dbReference>
<evidence type="ECO:0000313" key="2">
    <source>
        <dbReference type="EMBL" id="PKB25115.1"/>
    </source>
</evidence>
<organism evidence="2 3">
    <name type="scientific">Novosphingobium kunmingense</name>
    <dbReference type="NCBI Taxonomy" id="1211806"/>
    <lineage>
        <taxon>Bacteria</taxon>
        <taxon>Pseudomonadati</taxon>
        <taxon>Pseudomonadota</taxon>
        <taxon>Alphaproteobacteria</taxon>
        <taxon>Sphingomonadales</taxon>
        <taxon>Sphingomonadaceae</taxon>
        <taxon>Novosphingobium</taxon>
    </lineage>
</organism>
<evidence type="ECO:0008006" key="4">
    <source>
        <dbReference type="Google" id="ProtNLM"/>
    </source>
</evidence>
<dbReference type="Gene3D" id="3.30.110.170">
    <property type="entry name" value="Protein of unknown function (DUF541), domain 1"/>
    <property type="match status" value="1"/>
</dbReference>
<feature type="chain" id="PRO_5014806336" description="Secreted protein" evidence="1">
    <location>
        <begin position="22"/>
        <end position="240"/>
    </location>
</feature>
<gene>
    <name evidence="2" type="ORF">B0I00_0299</name>
</gene>
<dbReference type="OrthoDB" id="9813144at2"/>
<dbReference type="InterPro" id="IPR052022">
    <property type="entry name" value="26kDa_periplasmic_antigen"/>
</dbReference>
<keyword evidence="3" id="KW-1185">Reference proteome</keyword>
<evidence type="ECO:0000256" key="1">
    <source>
        <dbReference type="SAM" id="SignalP"/>
    </source>
</evidence>
<feature type="signal peptide" evidence="1">
    <location>
        <begin position="1"/>
        <end position="21"/>
    </location>
</feature>
<dbReference type="GO" id="GO:0006974">
    <property type="term" value="P:DNA damage response"/>
    <property type="evidence" value="ECO:0007669"/>
    <property type="project" value="TreeGrafter"/>
</dbReference>
<dbReference type="PANTHER" id="PTHR34387">
    <property type="entry name" value="SLR1258 PROTEIN"/>
    <property type="match status" value="1"/>
</dbReference>
<name>A0A2N0I1Q8_9SPHN</name>
<sequence length="240" mass="25253">MIRFALGASAGLAAMTAPAIAAEIQIASAGPVIELTVSDTVNAKPDAAMVSAGVTTRAASANEAARLNAVRMDQIIAKLKQLGVPADDIQTSNFSLNAQYTYNNDGRQPTFVGYDVNNQVMVKLRDIRKIGPTLDALVAAGANNFNGPNFVLENDAAARSEARRNAFASAEARARELAGYAGFKSVKLLELSETYQTVSPVYARGEAIAVSAQAMDKTTPIQPGLVGTAAQLNVKYEMTK</sequence>
<dbReference type="Proteomes" id="UP000232587">
    <property type="component" value="Unassembled WGS sequence"/>
</dbReference>
<dbReference type="Gene3D" id="3.30.70.2970">
    <property type="entry name" value="Protein of unknown function (DUF541), domain 2"/>
    <property type="match status" value="1"/>
</dbReference>
<accession>A0A2N0I1Q8</accession>
<dbReference type="AlphaFoldDB" id="A0A2N0I1Q8"/>
<keyword evidence="1" id="KW-0732">Signal</keyword>
<dbReference type="RefSeq" id="WP_157812447.1">
    <property type="nucleotide sequence ID" value="NZ_PHUF01000002.1"/>
</dbReference>